<sequence length="53" mass="5998">MNFDFLPWVKTGITGFLIISAITIFSTLAFYLWMNMKGGTGDLLQVDKEDSHL</sequence>
<keyword evidence="1" id="KW-0472">Membrane</keyword>
<reference evidence="2" key="1">
    <citation type="submission" date="2023-05" db="EMBL/GenBank/DDBJ databases">
        <title>Comparative genomics of Bacillaceae isolates and their secondary metabolite potential.</title>
        <authorList>
            <person name="Song L."/>
            <person name="Nielsen L.J."/>
            <person name="Mohite O."/>
            <person name="Xu X."/>
            <person name="Weber T."/>
            <person name="Kovacs A.T."/>
        </authorList>
    </citation>
    <scope>NUCLEOTIDE SEQUENCE</scope>
    <source>
        <strain evidence="2">B2_4</strain>
    </source>
</reference>
<evidence type="ECO:0000313" key="3">
    <source>
        <dbReference type="Proteomes" id="UP001177943"/>
    </source>
</evidence>
<name>A0AA95I5V8_9BACL</name>
<evidence type="ECO:0000256" key="1">
    <source>
        <dbReference type="SAM" id="Phobius"/>
    </source>
</evidence>
<gene>
    <name evidence="2" type="ORF">QNH46_20500</name>
</gene>
<organism evidence="2 3">
    <name type="scientific">Paenibacillus woosongensis</name>
    <dbReference type="NCBI Taxonomy" id="307580"/>
    <lineage>
        <taxon>Bacteria</taxon>
        <taxon>Bacillati</taxon>
        <taxon>Bacillota</taxon>
        <taxon>Bacilli</taxon>
        <taxon>Bacillales</taxon>
        <taxon>Paenibacillaceae</taxon>
        <taxon>Paenibacillus</taxon>
    </lineage>
</organism>
<feature type="transmembrane region" description="Helical" evidence="1">
    <location>
        <begin position="12"/>
        <end position="33"/>
    </location>
</feature>
<dbReference type="KEGG" id="pwn:QNH46_20500"/>
<dbReference type="Proteomes" id="UP001177943">
    <property type="component" value="Chromosome"/>
</dbReference>
<dbReference type="AlphaFoldDB" id="A0AA95I5V8"/>
<evidence type="ECO:0000313" key="2">
    <source>
        <dbReference type="EMBL" id="WHX48427.1"/>
    </source>
</evidence>
<keyword evidence="1" id="KW-1133">Transmembrane helix</keyword>
<dbReference type="EMBL" id="CP126084">
    <property type="protein sequence ID" value="WHX48427.1"/>
    <property type="molecule type" value="Genomic_DNA"/>
</dbReference>
<proteinExistence type="predicted"/>
<accession>A0AA95I5V8</accession>
<keyword evidence="1" id="KW-0812">Transmembrane</keyword>
<dbReference type="RefSeq" id="WP_283925803.1">
    <property type="nucleotide sequence ID" value="NZ_CP126084.1"/>
</dbReference>
<protein>
    <submittedName>
        <fullName evidence="2">Uncharacterized protein</fullName>
    </submittedName>
</protein>